<dbReference type="Pfam" id="PF16124">
    <property type="entry name" value="RecQ_Zn_bind"/>
    <property type="match status" value="1"/>
</dbReference>
<dbReference type="GO" id="GO:0005654">
    <property type="term" value="C:nucleoplasm"/>
    <property type="evidence" value="ECO:0007669"/>
    <property type="project" value="TreeGrafter"/>
</dbReference>
<organism evidence="11 12">
    <name type="scientific">Geodia barretti</name>
    <name type="common">Barrett's horny sponge</name>
    <dbReference type="NCBI Taxonomy" id="519541"/>
    <lineage>
        <taxon>Eukaryota</taxon>
        <taxon>Metazoa</taxon>
        <taxon>Porifera</taxon>
        <taxon>Demospongiae</taxon>
        <taxon>Heteroscleromorpha</taxon>
        <taxon>Tetractinellida</taxon>
        <taxon>Astrophorina</taxon>
        <taxon>Geodiidae</taxon>
        <taxon>Geodia</taxon>
    </lineage>
</organism>
<dbReference type="SMART" id="SM00490">
    <property type="entry name" value="HELICc"/>
    <property type="match status" value="1"/>
</dbReference>
<dbReference type="InterPro" id="IPR036388">
    <property type="entry name" value="WH-like_DNA-bd_sf"/>
</dbReference>
<evidence type="ECO:0000256" key="3">
    <source>
        <dbReference type="ARBA" id="ARBA00022801"/>
    </source>
</evidence>
<protein>
    <recommendedName>
        <fullName evidence="7">DNA 3'-5' helicase</fullName>
        <ecNumber evidence="7">5.6.2.4</ecNumber>
    </recommendedName>
</protein>
<dbReference type="GO" id="GO:0000723">
    <property type="term" value="P:telomere maintenance"/>
    <property type="evidence" value="ECO:0007669"/>
    <property type="project" value="TreeGrafter"/>
</dbReference>
<dbReference type="InterPro" id="IPR011545">
    <property type="entry name" value="DEAD/DEAH_box_helicase_dom"/>
</dbReference>
<evidence type="ECO:0000256" key="4">
    <source>
        <dbReference type="ARBA" id="ARBA00022806"/>
    </source>
</evidence>
<evidence type="ECO:0000259" key="10">
    <source>
        <dbReference type="PROSITE" id="PS51194"/>
    </source>
</evidence>
<dbReference type="PANTHER" id="PTHR13710">
    <property type="entry name" value="DNA HELICASE RECQ FAMILY MEMBER"/>
    <property type="match status" value="1"/>
</dbReference>
<feature type="domain" description="Helicase ATP-binding" evidence="9">
    <location>
        <begin position="414"/>
        <end position="582"/>
    </location>
</feature>
<dbReference type="InterPro" id="IPR018982">
    <property type="entry name" value="RQC_domain"/>
</dbReference>
<evidence type="ECO:0000256" key="6">
    <source>
        <dbReference type="ARBA" id="ARBA00034617"/>
    </source>
</evidence>
<dbReference type="GO" id="GO:0016787">
    <property type="term" value="F:hydrolase activity"/>
    <property type="evidence" value="ECO:0007669"/>
    <property type="project" value="UniProtKB-KW"/>
</dbReference>
<dbReference type="InterPro" id="IPR036390">
    <property type="entry name" value="WH_DNA-bd_sf"/>
</dbReference>
<dbReference type="GO" id="GO:0005737">
    <property type="term" value="C:cytoplasm"/>
    <property type="evidence" value="ECO:0007669"/>
    <property type="project" value="TreeGrafter"/>
</dbReference>
<dbReference type="InterPro" id="IPR027417">
    <property type="entry name" value="P-loop_NTPase"/>
</dbReference>
<dbReference type="GO" id="GO:0043138">
    <property type="term" value="F:3'-5' DNA helicase activity"/>
    <property type="evidence" value="ECO:0007669"/>
    <property type="project" value="UniProtKB-EC"/>
</dbReference>
<dbReference type="PROSITE" id="PS51192">
    <property type="entry name" value="HELICASE_ATP_BIND_1"/>
    <property type="match status" value="1"/>
</dbReference>
<evidence type="ECO:0000256" key="2">
    <source>
        <dbReference type="ARBA" id="ARBA00022741"/>
    </source>
</evidence>
<dbReference type="SUPFAM" id="SSF46785">
    <property type="entry name" value="Winged helix' DNA-binding domain"/>
    <property type="match status" value="1"/>
</dbReference>
<feature type="region of interest" description="Disordered" evidence="8">
    <location>
        <begin position="70"/>
        <end position="150"/>
    </location>
</feature>
<feature type="compositionally biased region" description="Low complexity" evidence="8">
    <location>
        <begin position="222"/>
        <end position="233"/>
    </location>
</feature>
<evidence type="ECO:0000256" key="7">
    <source>
        <dbReference type="ARBA" id="ARBA00034808"/>
    </source>
</evidence>
<dbReference type="Pfam" id="PF00270">
    <property type="entry name" value="DEAD"/>
    <property type="match status" value="1"/>
</dbReference>
<evidence type="ECO:0000313" key="11">
    <source>
        <dbReference type="EMBL" id="CAI8023898.1"/>
    </source>
</evidence>
<keyword evidence="12" id="KW-1185">Reference proteome</keyword>
<evidence type="ECO:0000313" key="12">
    <source>
        <dbReference type="Proteomes" id="UP001174909"/>
    </source>
</evidence>
<dbReference type="InterPro" id="IPR014001">
    <property type="entry name" value="Helicase_ATP-bd"/>
</dbReference>
<dbReference type="AlphaFoldDB" id="A0AA35S753"/>
<keyword evidence="5" id="KW-0067">ATP-binding</keyword>
<feature type="compositionally biased region" description="Polar residues" evidence="8">
    <location>
        <begin position="182"/>
        <end position="214"/>
    </location>
</feature>
<dbReference type="Pfam" id="PF00271">
    <property type="entry name" value="Helicase_C"/>
    <property type="match status" value="1"/>
</dbReference>
<dbReference type="CDD" id="cd18794">
    <property type="entry name" value="SF2_C_RecQ"/>
    <property type="match status" value="1"/>
</dbReference>
<dbReference type="InterPro" id="IPR004589">
    <property type="entry name" value="DNA_helicase_ATP-dep_RecQ"/>
</dbReference>
<dbReference type="GO" id="GO:0003676">
    <property type="term" value="F:nucleic acid binding"/>
    <property type="evidence" value="ECO:0007669"/>
    <property type="project" value="InterPro"/>
</dbReference>
<dbReference type="EC" id="5.6.2.4" evidence="7"/>
<evidence type="ECO:0000256" key="5">
    <source>
        <dbReference type="ARBA" id="ARBA00022840"/>
    </source>
</evidence>
<keyword evidence="3" id="KW-0378">Hydrolase</keyword>
<evidence type="ECO:0000259" key="9">
    <source>
        <dbReference type="PROSITE" id="PS51192"/>
    </source>
</evidence>
<dbReference type="Pfam" id="PF09382">
    <property type="entry name" value="RQC"/>
    <property type="match status" value="1"/>
</dbReference>
<dbReference type="Gene3D" id="1.10.10.10">
    <property type="entry name" value="Winged helix-like DNA-binding domain superfamily/Winged helix DNA-binding domain"/>
    <property type="match status" value="1"/>
</dbReference>
<feature type="region of interest" description="Disordered" evidence="8">
    <location>
        <begin position="177"/>
        <end position="300"/>
    </location>
</feature>
<evidence type="ECO:0000256" key="8">
    <source>
        <dbReference type="SAM" id="MobiDB-lite"/>
    </source>
</evidence>
<dbReference type="SMART" id="SM00956">
    <property type="entry name" value="RQC"/>
    <property type="match status" value="1"/>
</dbReference>
<dbReference type="NCBIfam" id="TIGR00614">
    <property type="entry name" value="recQ_fam"/>
    <property type="match status" value="1"/>
</dbReference>
<accession>A0AA35S753</accession>
<dbReference type="GO" id="GO:0000724">
    <property type="term" value="P:double-strand break repair via homologous recombination"/>
    <property type="evidence" value="ECO:0007669"/>
    <property type="project" value="TreeGrafter"/>
</dbReference>
<feature type="compositionally biased region" description="Basic and acidic residues" evidence="8">
    <location>
        <begin position="321"/>
        <end position="333"/>
    </location>
</feature>
<feature type="domain" description="Helicase C-terminal" evidence="10">
    <location>
        <begin position="607"/>
        <end position="766"/>
    </location>
</feature>
<feature type="compositionally biased region" description="Acidic residues" evidence="8">
    <location>
        <begin position="345"/>
        <end position="354"/>
    </location>
</feature>
<proteinExistence type="inferred from homology"/>
<dbReference type="GO" id="GO:0005694">
    <property type="term" value="C:chromosome"/>
    <property type="evidence" value="ECO:0007669"/>
    <property type="project" value="TreeGrafter"/>
</dbReference>
<sequence length="1003" mass="110576">MAELRVMQEKLLSLQRSVKFSMQAVSLLKRTGNSVRPGLPEEGTRLLEEAQNLLEEFTQLCSTGDEGFSEDPAAPETMGKCIDGDANGDMAPGAREGERRTPSSLALSKTSATGGKRLQENLAVDPDDITPETESHDGHVSCVPPTPSNDVVEYENEDRFEDAMSEFPDHMAMKIAPPVSPQPTNLSSTTKNHQRTTSFTPPISLPTSFISPSSAVKRRTISSSNSPQPESSNTAASQSPTLLKVPRKISPYVAASPPAPGPVDTDTTDGGRIGLVFGGGGVGDRDQGSGVGIEKSRGGEGVLDQSMVEFDSFLEGVSDQDLAKLDDEDKTVEGDGEPNENGVWGEEDEEEEGEEWWDGEAAKTLEEEAKDKGITNLFDPALLGCPPPKQEDIDLLKRRFGHSNFKPEQWKIIHSLVFQKRDNCAVLATGFGKSLCYQYPAVVSGGLVLVVSPLISLMEDQVSALRVKGIPAVFLGSAQEASASARGKIMKGEYRVVYVTPEYVSHNQSFIQELDKRVGIVAVAVDEAHCVSQWGHDFRADYRELGTLRNALPQVPFLALTATATPPVRRDICSSLHLRDPLISYTSFDRANLYLEVWSKSDNALTDLKPLMAATKTEKRVTYSFEGATIIYCPTRDTTSTIATLMKNVGVRCEAYHAGLSPDTRKSVHHKFLRDELQCIVATVAFGMGIDKPDIRTIIHYGAPKDIESYYQEIGRAGRDGAASKCCVFYKTADFNLSRYFVKDLGDKKFKQHKLETIAKMEKYLASIGCRRKMLLSHFMRRVSSSVGGRTDCCDNCRLRLTQPTLSKSIVNKATDYSAEARLLMTTAESCGGRYGLGTYVLVLRGSKIRKAVPFTRISTYAKGLHHSEKWWKAFGKHLRLEGYLREEAVPGGHGCTVTTSNKGSRWMGEGHKLKLTPNREMLSAEALPAPNPTRSYLPSSSQGAHPLPTHYHLLEVAVVVAVQWQSTYQLWSRRSAMMWWRWREWSLHPHHNNLPKTPPSPN</sequence>
<comment type="similarity">
    <text evidence="1">Belongs to the helicase family. RecQ subfamily.</text>
</comment>
<dbReference type="EMBL" id="CASHTH010002042">
    <property type="protein sequence ID" value="CAI8023898.1"/>
    <property type="molecule type" value="Genomic_DNA"/>
</dbReference>
<evidence type="ECO:0000256" key="1">
    <source>
        <dbReference type="ARBA" id="ARBA00005446"/>
    </source>
</evidence>
<feature type="region of interest" description="Disordered" evidence="8">
    <location>
        <begin position="319"/>
        <end position="354"/>
    </location>
</feature>
<dbReference type="InterPro" id="IPR001650">
    <property type="entry name" value="Helicase_C-like"/>
</dbReference>
<dbReference type="Proteomes" id="UP001174909">
    <property type="component" value="Unassembled WGS sequence"/>
</dbReference>
<dbReference type="PROSITE" id="PS51194">
    <property type="entry name" value="HELICASE_CTER"/>
    <property type="match status" value="1"/>
</dbReference>
<reference evidence="11" key="1">
    <citation type="submission" date="2023-03" db="EMBL/GenBank/DDBJ databases">
        <authorList>
            <person name="Steffen K."/>
            <person name="Cardenas P."/>
        </authorList>
    </citation>
    <scope>NUCLEOTIDE SEQUENCE</scope>
</reference>
<dbReference type="GO" id="GO:0005524">
    <property type="term" value="F:ATP binding"/>
    <property type="evidence" value="ECO:0007669"/>
    <property type="project" value="UniProtKB-KW"/>
</dbReference>
<feature type="compositionally biased region" description="Polar residues" evidence="8">
    <location>
        <begin position="102"/>
        <end position="113"/>
    </location>
</feature>
<dbReference type="SUPFAM" id="SSF52540">
    <property type="entry name" value="P-loop containing nucleoside triphosphate hydrolases"/>
    <property type="match status" value="1"/>
</dbReference>
<dbReference type="PANTHER" id="PTHR13710:SF120">
    <property type="entry name" value="BIFUNCTIONAL 3'-5' EXONUCLEASE_ATP-DEPENDENT HELICASE WRN"/>
    <property type="match status" value="1"/>
</dbReference>
<keyword evidence="4 11" id="KW-0347">Helicase</keyword>
<name>A0AA35S753_GEOBA</name>
<dbReference type="InterPro" id="IPR032284">
    <property type="entry name" value="RecQ_Zn-bd"/>
</dbReference>
<gene>
    <name evidence="11" type="ORF">GBAR_LOCUS13941</name>
</gene>
<dbReference type="GO" id="GO:0006260">
    <property type="term" value="P:DNA replication"/>
    <property type="evidence" value="ECO:0007669"/>
    <property type="project" value="InterPro"/>
</dbReference>
<feature type="compositionally biased region" description="Gly residues" evidence="8">
    <location>
        <begin position="271"/>
        <end position="282"/>
    </location>
</feature>
<dbReference type="Gene3D" id="3.40.50.300">
    <property type="entry name" value="P-loop containing nucleotide triphosphate hydrolases"/>
    <property type="match status" value="2"/>
</dbReference>
<keyword evidence="2" id="KW-0547">Nucleotide-binding</keyword>
<dbReference type="FunFam" id="3.40.50.300:FF:000941">
    <property type="entry name" value="Werner syndrome RecQ like helicase"/>
    <property type="match status" value="1"/>
</dbReference>
<dbReference type="SMART" id="SM00487">
    <property type="entry name" value="DEXDc"/>
    <property type="match status" value="1"/>
</dbReference>
<dbReference type="GO" id="GO:0009378">
    <property type="term" value="F:four-way junction helicase activity"/>
    <property type="evidence" value="ECO:0007669"/>
    <property type="project" value="TreeGrafter"/>
</dbReference>
<comment type="catalytic activity">
    <reaction evidence="6">
        <text>Couples ATP hydrolysis with the unwinding of duplex DNA by translocating in the 3'-5' direction.</text>
        <dbReference type="EC" id="5.6.2.4"/>
    </reaction>
</comment>
<comment type="caution">
    <text evidence="11">The sequence shown here is derived from an EMBL/GenBank/DDBJ whole genome shotgun (WGS) entry which is preliminary data.</text>
</comment>